<dbReference type="AlphaFoldDB" id="A0A2T1EGQ9"/>
<dbReference type="RefSeq" id="WP_106255507.1">
    <property type="nucleotide sequence ID" value="NZ_CAWNSW010000125.1"/>
</dbReference>
<evidence type="ECO:0000313" key="1">
    <source>
        <dbReference type="EMBL" id="PSB31875.1"/>
    </source>
</evidence>
<organism evidence="1 2">
    <name type="scientific">Stenomitos frigidus ULC18</name>
    <dbReference type="NCBI Taxonomy" id="2107698"/>
    <lineage>
        <taxon>Bacteria</taxon>
        <taxon>Bacillati</taxon>
        <taxon>Cyanobacteriota</taxon>
        <taxon>Cyanophyceae</taxon>
        <taxon>Leptolyngbyales</taxon>
        <taxon>Leptolyngbyaceae</taxon>
        <taxon>Stenomitos</taxon>
    </lineage>
</organism>
<reference evidence="2" key="1">
    <citation type="submission" date="2018-02" db="EMBL/GenBank/DDBJ databases">
        <authorList>
            <person name="Moore K."/>
            <person name="Momper L."/>
        </authorList>
    </citation>
    <scope>NUCLEOTIDE SEQUENCE [LARGE SCALE GENOMIC DNA]</scope>
    <source>
        <strain evidence="2">ULC18</strain>
    </source>
</reference>
<comment type="caution">
    <text evidence="1">The sequence shown here is derived from an EMBL/GenBank/DDBJ whole genome shotgun (WGS) entry which is preliminary data.</text>
</comment>
<dbReference type="GO" id="GO:0003723">
    <property type="term" value="F:RNA binding"/>
    <property type="evidence" value="ECO:0007669"/>
    <property type="project" value="InterPro"/>
</dbReference>
<name>A0A2T1EGQ9_9CYAN</name>
<dbReference type="GO" id="GO:0004519">
    <property type="term" value="F:endonuclease activity"/>
    <property type="evidence" value="ECO:0007669"/>
    <property type="project" value="InterPro"/>
</dbReference>
<accession>A0A2T1EGQ9</accession>
<proteinExistence type="predicted"/>
<keyword evidence="2" id="KW-1185">Reference proteome</keyword>
<gene>
    <name evidence="1" type="ORF">C7B82_06565</name>
</gene>
<dbReference type="EMBL" id="PVWK01000031">
    <property type="protein sequence ID" value="PSB31875.1"/>
    <property type="molecule type" value="Genomic_DNA"/>
</dbReference>
<evidence type="ECO:0000313" key="2">
    <source>
        <dbReference type="Proteomes" id="UP000239576"/>
    </source>
</evidence>
<dbReference type="InterPro" id="IPR018669">
    <property type="entry name" value="Toxin_HigB"/>
</dbReference>
<reference evidence="1 2" key="2">
    <citation type="submission" date="2018-03" db="EMBL/GenBank/DDBJ databases">
        <title>The ancient ancestry and fast evolution of plastids.</title>
        <authorList>
            <person name="Moore K.R."/>
            <person name="Magnabosco C."/>
            <person name="Momper L."/>
            <person name="Gold D.A."/>
            <person name="Bosak T."/>
            <person name="Fournier G.P."/>
        </authorList>
    </citation>
    <scope>NUCLEOTIDE SEQUENCE [LARGE SCALE GENOMIC DNA]</scope>
    <source>
        <strain evidence="1 2">ULC18</strain>
    </source>
</reference>
<protein>
    <submittedName>
        <fullName evidence="1">Type II toxin-antitoxin system HigB family toxin</fullName>
    </submittedName>
</protein>
<sequence length="91" mass="10485">MHVISYKRFREFGQTHSACRSSLDDWFKIAIGANWSHLIEVQAAFPLAEAVDNFTVFNLQGNRNRLIVSIDYKGRLINIKCILTHADYDRG</sequence>
<dbReference type="OrthoDB" id="9799912at2"/>
<dbReference type="Proteomes" id="UP000239576">
    <property type="component" value="Unassembled WGS sequence"/>
</dbReference>
<dbReference type="Pfam" id="PF09907">
    <property type="entry name" value="HigB_toxin"/>
    <property type="match status" value="1"/>
</dbReference>
<dbReference type="GO" id="GO:0110001">
    <property type="term" value="C:toxin-antitoxin complex"/>
    <property type="evidence" value="ECO:0007669"/>
    <property type="project" value="InterPro"/>
</dbReference>